<dbReference type="InterPro" id="IPR008589">
    <property type="entry name" value="MupG"/>
</dbReference>
<dbReference type="Pfam" id="PF19200">
    <property type="entry name" value="MupG_N"/>
    <property type="match status" value="1"/>
</dbReference>
<reference evidence="3 4" key="1">
    <citation type="submission" date="2016-06" db="EMBL/GenBank/DDBJ databases">
        <title>Domibacillus iocasae genome sequencing.</title>
        <authorList>
            <person name="Verma A."/>
            <person name="Pal Y."/>
            <person name="Ojha A.K."/>
            <person name="Krishnamurthi S."/>
        </authorList>
    </citation>
    <scope>NUCLEOTIDE SEQUENCE [LARGE SCALE GENOMIC DNA]</scope>
    <source>
        <strain evidence="3 4">DSM 29979</strain>
    </source>
</reference>
<evidence type="ECO:0000259" key="1">
    <source>
        <dbReference type="Pfam" id="PF05913"/>
    </source>
</evidence>
<dbReference type="AlphaFoldDB" id="A0A1E7DNW7"/>
<comment type="caution">
    <text evidence="3">The sequence shown here is derived from an EMBL/GenBank/DDBJ whole genome shotgun (WGS) entry which is preliminary data.</text>
</comment>
<dbReference type="Proteomes" id="UP000095658">
    <property type="component" value="Unassembled WGS sequence"/>
</dbReference>
<name>A0A1E7DNW7_9BACI</name>
<dbReference type="InterPro" id="IPR017853">
    <property type="entry name" value="GH"/>
</dbReference>
<dbReference type="InterPro" id="IPR029000">
    <property type="entry name" value="Cyclophilin-like_dom_sf"/>
</dbReference>
<dbReference type="SUPFAM" id="SSF51445">
    <property type="entry name" value="(Trans)glycosidases"/>
    <property type="match status" value="1"/>
</dbReference>
<sequence>MFGISIYLNEEINEKQQAYIEQARKHGFKWIFTSLHIPEDDSSKLRSRFKQLAQMAKQAGMDLIADVSPVSLQLIEASIDQVEELLEWGVTGLRVDYGIDSGQIAFLSTKMQVALNASTLTNGDWQEILHAGADISNIEAWHNFYPRPETGLDDQYIKEKNEWLCSLGLATMAFVAGDSDKRGPIFEGLPTLEKHRSEPPFAAAIELVRQLHTKKVLIGDPHLSEEAFQQFKWFGQEGCIPLRAEPFTDVSFYQSIQTNRQDPARDCIRSVESRGFAQVGRGTLEPFQTTARQRGSITVDNKQYLRYAGEMQIVLNPLPADEKVNVIGKVIDKDLDILSFIGAGQKFVIIWNE</sequence>
<dbReference type="EMBL" id="MAMP01000021">
    <property type="protein sequence ID" value="OES44695.1"/>
    <property type="molecule type" value="Genomic_DNA"/>
</dbReference>
<dbReference type="PANTHER" id="PTHR38435:SF2">
    <property type="entry name" value="DUF871 DOMAIN-CONTAINING PROTEIN"/>
    <property type="match status" value="1"/>
</dbReference>
<feature type="domain" description="6-phospho-N-acetylmuramidase N-terminal" evidence="2">
    <location>
        <begin position="2"/>
        <end position="232"/>
    </location>
</feature>
<dbReference type="RefSeq" id="WP_069938318.1">
    <property type="nucleotide sequence ID" value="NZ_MAMP01000021.1"/>
</dbReference>
<dbReference type="Gene3D" id="2.40.100.10">
    <property type="entry name" value="Cyclophilin-like"/>
    <property type="match status" value="1"/>
</dbReference>
<dbReference type="Pfam" id="PF05913">
    <property type="entry name" value="MupG_C"/>
    <property type="match status" value="1"/>
</dbReference>
<feature type="domain" description="6-phospho-N-acetylmuramidase C-terminal" evidence="1">
    <location>
        <begin position="252"/>
        <end position="349"/>
    </location>
</feature>
<dbReference type="InterPro" id="IPR013785">
    <property type="entry name" value="Aldolase_TIM"/>
</dbReference>
<gene>
    <name evidence="3" type="ORF">BA724_05285</name>
</gene>
<evidence type="ECO:0000259" key="2">
    <source>
        <dbReference type="Pfam" id="PF19200"/>
    </source>
</evidence>
<keyword evidence="4" id="KW-1185">Reference proteome</keyword>
<organism evidence="3 4">
    <name type="scientific">Domibacillus iocasae</name>
    <dbReference type="NCBI Taxonomy" id="1714016"/>
    <lineage>
        <taxon>Bacteria</taxon>
        <taxon>Bacillati</taxon>
        <taxon>Bacillota</taxon>
        <taxon>Bacilli</taxon>
        <taxon>Bacillales</taxon>
        <taxon>Bacillaceae</taxon>
        <taxon>Domibacillus</taxon>
    </lineage>
</organism>
<dbReference type="InterPro" id="IPR043797">
    <property type="entry name" value="MupG_N"/>
</dbReference>
<dbReference type="STRING" id="1714016.BA724_05285"/>
<dbReference type="OrthoDB" id="5809921at2"/>
<evidence type="ECO:0000313" key="3">
    <source>
        <dbReference type="EMBL" id="OES44695.1"/>
    </source>
</evidence>
<dbReference type="SUPFAM" id="SSF50891">
    <property type="entry name" value="Cyclophilin-like"/>
    <property type="match status" value="1"/>
</dbReference>
<accession>A0A1E7DNW7</accession>
<dbReference type="InterPro" id="IPR043894">
    <property type="entry name" value="MupG_C"/>
</dbReference>
<protein>
    <recommendedName>
        <fullName evidence="5">Cell surface protein</fullName>
    </recommendedName>
</protein>
<evidence type="ECO:0008006" key="5">
    <source>
        <dbReference type="Google" id="ProtNLM"/>
    </source>
</evidence>
<dbReference type="Gene3D" id="3.20.20.70">
    <property type="entry name" value="Aldolase class I"/>
    <property type="match status" value="1"/>
</dbReference>
<dbReference type="PANTHER" id="PTHR38435">
    <property type="match status" value="1"/>
</dbReference>
<proteinExistence type="predicted"/>
<evidence type="ECO:0000313" key="4">
    <source>
        <dbReference type="Proteomes" id="UP000095658"/>
    </source>
</evidence>